<dbReference type="OrthoDB" id="5126400at2"/>
<feature type="transmembrane region" description="Helical" evidence="2">
    <location>
        <begin position="140"/>
        <end position="158"/>
    </location>
</feature>
<gene>
    <name evidence="3" type="ORF">FQ330_04480</name>
</gene>
<dbReference type="RefSeq" id="WP_128190491.1">
    <property type="nucleotide sequence ID" value="NZ_VOIR01000012.1"/>
</dbReference>
<evidence type="ECO:0000256" key="2">
    <source>
        <dbReference type="SAM" id="Phobius"/>
    </source>
</evidence>
<comment type="caution">
    <text evidence="3">The sequence shown here is derived from an EMBL/GenBank/DDBJ whole genome shotgun (WGS) entry which is preliminary data.</text>
</comment>
<feature type="transmembrane region" description="Helical" evidence="2">
    <location>
        <begin position="196"/>
        <end position="214"/>
    </location>
</feature>
<keyword evidence="2" id="KW-0472">Membrane</keyword>
<dbReference type="Proteomes" id="UP000323221">
    <property type="component" value="Unassembled WGS sequence"/>
</dbReference>
<accession>A0A5M8QJ82</accession>
<evidence type="ECO:0000313" key="4">
    <source>
        <dbReference type="Proteomes" id="UP000323221"/>
    </source>
</evidence>
<evidence type="ECO:0008006" key="5">
    <source>
        <dbReference type="Google" id="ProtNLM"/>
    </source>
</evidence>
<protein>
    <recommendedName>
        <fullName evidence="5">DUF998 domain-containing protein</fullName>
    </recommendedName>
</protein>
<keyword evidence="2" id="KW-0812">Transmembrane</keyword>
<keyword evidence="4" id="KW-1185">Reference proteome</keyword>
<evidence type="ECO:0000256" key="1">
    <source>
        <dbReference type="SAM" id="MobiDB-lite"/>
    </source>
</evidence>
<sequence length="237" mass="24344">MTRDTARTRAARATALWTLVIGFVASVLVGLSPASYLQARLRFGCAFVGEDWVCDDQAALLWPAIGIVALGALALGWAALIVRATWDAPRERAGQLAAIGIIAVAPTIVLFALLLVDALVHDAGGVSYEASRVAMWAERAMVPALSTALAGALAFVGLRVRAIGAFPRLATLELAGAMLLLLGAAAMSSLGTLPSGIVAASAIAAGWTVAAATGPDRRARRSASATDVDPSRSRSTQ</sequence>
<evidence type="ECO:0000313" key="3">
    <source>
        <dbReference type="EMBL" id="KAA6435024.1"/>
    </source>
</evidence>
<feature type="transmembrane region" description="Helical" evidence="2">
    <location>
        <begin position="170"/>
        <end position="190"/>
    </location>
</feature>
<reference evidence="3 4" key="1">
    <citation type="submission" date="2019-08" db="EMBL/GenBank/DDBJ databases">
        <title>Agrococcus lahaulensis sp. nov., isolated from a cold desert of the Indian Himalayas.</title>
        <authorList>
            <person name="Qu J.H."/>
        </authorList>
    </citation>
    <scope>NUCLEOTIDE SEQUENCE [LARGE SCALE GENOMIC DNA]</scope>
    <source>
        <strain evidence="3 4">NS18</strain>
    </source>
</reference>
<dbReference type="EMBL" id="VOIR01000012">
    <property type="protein sequence ID" value="KAA6435024.1"/>
    <property type="molecule type" value="Genomic_DNA"/>
</dbReference>
<dbReference type="AlphaFoldDB" id="A0A5M8QJ82"/>
<organism evidence="3 4">
    <name type="scientific">Agrococcus sediminis</name>
    <dbReference type="NCBI Taxonomy" id="2599924"/>
    <lineage>
        <taxon>Bacteria</taxon>
        <taxon>Bacillati</taxon>
        <taxon>Actinomycetota</taxon>
        <taxon>Actinomycetes</taxon>
        <taxon>Micrococcales</taxon>
        <taxon>Microbacteriaceae</taxon>
        <taxon>Agrococcus</taxon>
    </lineage>
</organism>
<name>A0A5M8QJ82_9MICO</name>
<feature type="transmembrane region" description="Helical" evidence="2">
    <location>
        <begin position="60"/>
        <end position="84"/>
    </location>
</feature>
<keyword evidence="2" id="KW-1133">Transmembrane helix</keyword>
<feature type="region of interest" description="Disordered" evidence="1">
    <location>
        <begin position="215"/>
        <end position="237"/>
    </location>
</feature>
<feature type="transmembrane region" description="Helical" evidence="2">
    <location>
        <begin position="12"/>
        <end position="31"/>
    </location>
</feature>
<proteinExistence type="predicted"/>
<feature type="transmembrane region" description="Helical" evidence="2">
    <location>
        <begin position="96"/>
        <end position="120"/>
    </location>
</feature>